<keyword evidence="3 5" id="KW-1133">Transmembrane helix</keyword>
<feature type="domain" description="CHASE" evidence="6">
    <location>
        <begin position="32"/>
        <end position="204"/>
    </location>
</feature>
<keyword evidence="8" id="KW-1185">Reference proteome</keyword>
<proteinExistence type="predicted"/>
<dbReference type="GO" id="GO:0016020">
    <property type="term" value="C:membrane"/>
    <property type="evidence" value="ECO:0007669"/>
    <property type="project" value="UniProtKB-SubCell"/>
</dbReference>
<dbReference type="InterPro" id="IPR006189">
    <property type="entry name" value="CHASE_dom"/>
</dbReference>
<gene>
    <name evidence="7" type="ORF">AKO1_008372</name>
</gene>
<evidence type="ECO:0000256" key="5">
    <source>
        <dbReference type="SAM" id="Phobius"/>
    </source>
</evidence>
<reference evidence="7 8" key="1">
    <citation type="submission" date="2024-03" db="EMBL/GenBank/DDBJ databases">
        <title>The Acrasis kona genome and developmental transcriptomes reveal deep origins of eukaryotic multicellular pathways.</title>
        <authorList>
            <person name="Sheikh S."/>
            <person name="Fu C.-J."/>
            <person name="Brown M.W."/>
            <person name="Baldauf S.L."/>
        </authorList>
    </citation>
    <scope>NUCLEOTIDE SEQUENCE [LARGE SCALE GENOMIC DNA]</scope>
    <source>
        <strain evidence="7 8">ATCC MYA-3509</strain>
    </source>
</reference>
<sequence>MLSATAANAIYSLATAIANTITFSTHMTSLVSIQNANISNFQFLSFGIARFPASLQRVYYLPKVLPKDQLAFENEQKKQGPEFANYKILGRDPNDAYVPANPNQTMYIAISRYAPVDSRTIGALGFDHYSEPIRVPFIDKAMTSRVPIATSQFISKSLAVPVKVTVLYVGVRAQSNDEFLGVVCPVIETPYIIGNSFLWLKDLAVAAVYDMNATSFETEFMFNTLQYNTSLDINLTNYKTIPMSADENFKIVNKARYTLNYTVRFMDRKWKVVFIPTDKYRGNITYPDFNPFIPLLVSCIVWLLSMVFCIFLSSLRTSLRNLRDQRKQENRSMVMRKFFQTNLTGLIGLTSLKQVKPKIEKLLKKSFLMRVNMRNPNDIFKSSSMFTIECSNTFFIQSREIIERKNGAIYNYTGTGLFCIFRSIDDVLSAAFAMHSLINVEITICNSDVIICVMGDGQDLLTGVLTDTDVVLESLSRIVCPSLGKHTVVSQNVYEMIMEDHFDLASTFIGRAQCGDMLLDAYHISNTSAESPILSNTYETAMRRLCEADYVGAAKTLNSYLEKNKTDVNIEKLSNAMNKKLMLCGKLSSVWTLHDTLTDKDAIRSVFDHFCAKRDCFVELEVWLELNQVRGLDATKRRVRLLDLCLLHKEKLLNIENMSALVQDVLRGGTTDDSLFDNVLKQLQKVVKKCHCEFLLSRVFLNTAYRVMSNL</sequence>
<keyword evidence="2 5" id="KW-0812">Transmembrane</keyword>
<organism evidence="7 8">
    <name type="scientific">Acrasis kona</name>
    <dbReference type="NCBI Taxonomy" id="1008807"/>
    <lineage>
        <taxon>Eukaryota</taxon>
        <taxon>Discoba</taxon>
        <taxon>Heterolobosea</taxon>
        <taxon>Tetramitia</taxon>
        <taxon>Eutetramitia</taxon>
        <taxon>Acrasidae</taxon>
        <taxon>Acrasis</taxon>
    </lineage>
</organism>
<protein>
    <submittedName>
        <fullName evidence="7">NADH-ubiquinone oxidoreductase</fullName>
    </submittedName>
</protein>
<comment type="subcellular location">
    <subcellularLocation>
        <location evidence="1">Membrane</location>
    </subcellularLocation>
</comment>
<dbReference type="PROSITE" id="PS50839">
    <property type="entry name" value="CHASE"/>
    <property type="match status" value="1"/>
</dbReference>
<feature type="transmembrane region" description="Helical" evidence="5">
    <location>
        <begin position="292"/>
        <end position="313"/>
    </location>
</feature>
<evidence type="ECO:0000313" key="8">
    <source>
        <dbReference type="Proteomes" id="UP001431209"/>
    </source>
</evidence>
<keyword evidence="4 5" id="KW-0472">Membrane</keyword>
<evidence type="ECO:0000259" key="6">
    <source>
        <dbReference type="PROSITE" id="PS50839"/>
    </source>
</evidence>
<comment type="caution">
    <text evidence="7">The sequence shown here is derived from an EMBL/GenBank/DDBJ whole genome shotgun (WGS) entry which is preliminary data.</text>
</comment>
<evidence type="ECO:0000256" key="3">
    <source>
        <dbReference type="ARBA" id="ARBA00022989"/>
    </source>
</evidence>
<dbReference type="InterPro" id="IPR042240">
    <property type="entry name" value="CHASE_sf"/>
</dbReference>
<evidence type="ECO:0000256" key="4">
    <source>
        <dbReference type="ARBA" id="ARBA00023136"/>
    </source>
</evidence>
<evidence type="ECO:0000256" key="2">
    <source>
        <dbReference type="ARBA" id="ARBA00022692"/>
    </source>
</evidence>
<dbReference type="Pfam" id="PF03924">
    <property type="entry name" value="CHASE"/>
    <property type="match status" value="1"/>
</dbReference>
<dbReference type="Gene3D" id="3.30.450.350">
    <property type="entry name" value="CHASE domain"/>
    <property type="match status" value="1"/>
</dbReference>
<evidence type="ECO:0000256" key="1">
    <source>
        <dbReference type="ARBA" id="ARBA00004370"/>
    </source>
</evidence>
<dbReference type="AlphaFoldDB" id="A0AAW2YPN1"/>
<name>A0AAW2YPN1_9EUKA</name>
<accession>A0AAW2YPN1</accession>
<dbReference type="GO" id="GO:0007165">
    <property type="term" value="P:signal transduction"/>
    <property type="evidence" value="ECO:0007669"/>
    <property type="project" value="UniProtKB-ARBA"/>
</dbReference>
<dbReference type="SMART" id="SM01079">
    <property type="entry name" value="CHASE"/>
    <property type="match status" value="1"/>
</dbReference>
<evidence type="ECO:0000313" key="7">
    <source>
        <dbReference type="EMBL" id="KAL0478785.1"/>
    </source>
</evidence>
<dbReference type="GO" id="GO:0003824">
    <property type="term" value="F:catalytic activity"/>
    <property type="evidence" value="ECO:0007669"/>
    <property type="project" value="UniProtKB-ARBA"/>
</dbReference>
<dbReference type="EMBL" id="JAOPGA020000467">
    <property type="protein sequence ID" value="KAL0478785.1"/>
    <property type="molecule type" value="Genomic_DNA"/>
</dbReference>
<dbReference type="Proteomes" id="UP001431209">
    <property type="component" value="Unassembled WGS sequence"/>
</dbReference>